<dbReference type="Proteomes" id="UP000195514">
    <property type="component" value="Chromosome I"/>
</dbReference>
<dbReference type="RefSeq" id="WP_157891822.1">
    <property type="nucleotide sequence ID" value="NZ_LT859958.1"/>
</dbReference>
<dbReference type="InterPro" id="IPR036873">
    <property type="entry name" value="Rhodanese-like_dom_sf"/>
</dbReference>
<keyword evidence="1" id="KW-1133">Transmembrane helix</keyword>
<accession>A0A1Y6K5P3</accession>
<protein>
    <recommendedName>
        <fullName evidence="2">Rhodanese domain-containing protein</fullName>
    </recommendedName>
</protein>
<dbReference type="Pfam" id="PF00581">
    <property type="entry name" value="Rhodanese"/>
    <property type="match status" value="1"/>
</dbReference>
<gene>
    <name evidence="3" type="ORF">CFX1CAM_1898</name>
</gene>
<dbReference type="KEGG" id="abat:CFX1CAM_1898"/>
<dbReference type="PANTHER" id="PTHR43031">
    <property type="entry name" value="FAD-DEPENDENT OXIDOREDUCTASE"/>
    <property type="match status" value="1"/>
</dbReference>
<dbReference type="InterPro" id="IPR001763">
    <property type="entry name" value="Rhodanese-like_dom"/>
</dbReference>
<feature type="transmembrane region" description="Helical" evidence="1">
    <location>
        <begin position="12"/>
        <end position="30"/>
    </location>
</feature>
<dbReference type="EMBL" id="LT859958">
    <property type="protein sequence ID" value="SMX54963.1"/>
    <property type="molecule type" value="Genomic_DNA"/>
</dbReference>
<dbReference type="PROSITE" id="PS50206">
    <property type="entry name" value="RHODANESE_3"/>
    <property type="match status" value="1"/>
</dbReference>
<evidence type="ECO:0000313" key="4">
    <source>
        <dbReference type="Proteomes" id="UP000195514"/>
    </source>
</evidence>
<keyword evidence="4" id="KW-1185">Reference proteome</keyword>
<feature type="domain" description="Rhodanese" evidence="2">
    <location>
        <begin position="63"/>
        <end position="112"/>
    </location>
</feature>
<sequence length="112" mass="12566">MYRKRKNYTFFPLILLGIVLVVTVGLAFLARKIRQDKIANPGEYSTQDQIPRVTVAEANQAAQNGVAVIVDTRAASQFNLQHISGAINIPLDEVEARINELDPDTWYLTYCT</sequence>
<dbReference type="Gene3D" id="3.40.250.10">
    <property type="entry name" value="Rhodanese-like domain"/>
    <property type="match status" value="1"/>
</dbReference>
<name>A0A1Y6K5P3_9CHLR</name>
<dbReference type="SUPFAM" id="SSF52821">
    <property type="entry name" value="Rhodanese/Cell cycle control phosphatase"/>
    <property type="match status" value="1"/>
</dbReference>
<evidence type="ECO:0000259" key="2">
    <source>
        <dbReference type="PROSITE" id="PS50206"/>
    </source>
</evidence>
<reference evidence="4" key="1">
    <citation type="submission" date="2017-05" db="EMBL/GenBank/DDBJ databases">
        <authorList>
            <person name="Kirkegaard R."/>
            <person name="Mcilroy J S."/>
        </authorList>
    </citation>
    <scope>NUCLEOTIDE SEQUENCE [LARGE SCALE GENOMIC DNA]</scope>
</reference>
<organism evidence="3 4">
    <name type="scientific">Candidatus Brevifilum fermentans</name>
    <dbReference type="NCBI Taxonomy" id="1986204"/>
    <lineage>
        <taxon>Bacteria</taxon>
        <taxon>Bacillati</taxon>
        <taxon>Chloroflexota</taxon>
        <taxon>Anaerolineae</taxon>
        <taxon>Anaerolineales</taxon>
        <taxon>Anaerolineaceae</taxon>
        <taxon>Candidatus Brevifilum</taxon>
    </lineage>
</organism>
<evidence type="ECO:0000256" key="1">
    <source>
        <dbReference type="SAM" id="Phobius"/>
    </source>
</evidence>
<proteinExistence type="predicted"/>
<keyword evidence="1" id="KW-0812">Transmembrane</keyword>
<dbReference type="PANTHER" id="PTHR43031:SF1">
    <property type="entry name" value="PYRIDINE NUCLEOTIDE-DISULPHIDE OXIDOREDUCTASE"/>
    <property type="match status" value="1"/>
</dbReference>
<evidence type="ECO:0000313" key="3">
    <source>
        <dbReference type="EMBL" id="SMX54963.1"/>
    </source>
</evidence>
<keyword evidence="1" id="KW-0472">Membrane</keyword>
<dbReference type="AlphaFoldDB" id="A0A1Y6K5P3"/>
<dbReference type="OrthoDB" id="9802028at2"/>
<dbReference type="InterPro" id="IPR050229">
    <property type="entry name" value="GlpE_sulfurtransferase"/>
</dbReference>